<feature type="transmembrane region" description="Helical" evidence="1">
    <location>
        <begin position="85"/>
        <end position="105"/>
    </location>
</feature>
<sequence>MRSTNPGRVAGFLYLLLVITGPLRLIYIPSTLFVPGNPSATANNISTHQMLFRAGMAADVFCGVILIFILLALYQLLKEVDQKQAVLMVILGGILPSAIYFFNVLNDAAALMLVKGADFLSVFEKPQREALAMLFLRLHGQEIVAAETLWGLWLFPLGTLVYRSGFLPRFLGVWLILNGFAYLALSLTGLLLPQYEDRASQISFPLLLGEVAFVLWLLIKGARPKPVASPAFQAEN</sequence>
<keyword evidence="1" id="KW-0812">Transmembrane</keyword>
<reference evidence="2 3" key="1">
    <citation type="submission" date="2019-02" db="EMBL/GenBank/DDBJ databases">
        <title>Genomic Encyclopedia of Archaeal and Bacterial Type Strains, Phase II (KMG-II): from individual species to whole genera.</title>
        <authorList>
            <person name="Goeker M."/>
        </authorList>
    </citation>
    <scope>NUCLEOTIDE SEQUENCE [LARGE SCALE GENOMIC DNA]</scope>
    <source>
        <strain evidence="2 3">DSM 18101</strain>
    </source>
</reference>
<evidence type="ECO:0000256" key="1">
    <source>
        <dbReference type="SAM" id="Phobius"/>
    </source>
</evidence>
<dbReference type="OrthoDB" id="7060422at2"/>
<feature type="transmembrane region" description="Helical" evidence="1">
    <location>
        <begin position="201"/>
        <end position="219"/>
    </location>
</feature>
<gene>
    <name evidence="2" type="ORF">BDD14_1275</name>
</gene>
<dbReference type="EMBL" id="SHKW01000001">
    <property type="protein sequence ID" value="RZU39880.1"/>
    <property type="molecule type" value="Genomic_DNA"/>
</dbReference>
<dbReference type="InterPro" id="IPR025495">
    <property type="entry name" value="DUF4386"/>
</dbReference>
<comment type="caution">
    <text evidence="2">The sequence shown here is derived from an EMBL/GenBank/DDBJ whole genome shotgun (WGS) entry which is preliminary data.</text>
</comment>
<evidence type="ECO:0000313" key="3">
    <source>
        <dbReference type="Proteomes" id="UP000292958"/>
    </source>
</evidence>
<keyword evidence="1" id="KW-1133">Transmembrane helix</keyword>
<feature type="transmembrane region" description="Helical" evidence="1">
    <location>
        <begin position="143"/>
        <end position="162"/>
    </location>
</feature>
<name>A0A4Q7YQY6_9BACT</name>
<dbReference type="Pfam" id="PF14329">
    <property type="entry name" value="DUF4386"/>
    <property type="match status" value="1"/>
</dbReference>
<accession>A0A4Q7YQY6</accession>
<feature type="transmembrane region" description="Helical" evidence="1">
    <location>
        <begin position="50"/>
        <end position="73"/>
    </location>
</feature>
<evidence type="ECO:0000313" key="2">
    <source>
        <dbReference type="EMBL" id="RZU39880.1"/>
    </source>
</evidence>
<keyword evidence="3" id="KW-1185">Reference proteome</keyword>
<feature type="transmembrane region" description="Helical" evidence="1">
    <location>
        <begin position="174"/>
        <end position="195"/>
    </location>
</feature>
<organism evidence="2 3">
    <name type="scientific">Edaphobacter modestus</name>
    <dbReference type="NCBI Taxonomy" id="388466"/>
    <lineage>
        <taxon>Bacteria</taxon>
        <taxon>Pseudomonadati</taxon>
        <taxon>Acidobacteriota</taxon>
        <taxon>Terriglobia</taxon>
        <taxon>Terriglobales</taxon>
        <taxon>Acidobacteriaceae</taxon>
        <taxon>Edaphobacter</taxon>
    </lineage>
</organism>
<dbReference type="RefSeq" id="WP_130418024.1">
    <property type="nucleotide sequence ID" value="NZ_SHKW01000001.1"/>
</dbReference>
<keyword evidence="1" id="KW-0472">Membrane</keyword>
<proteinExistence type="predicted"/>
<protein>
    <submittedName>
        <fullName evidence="2">Uncharacterized protein DUF4386</fullName>
    </submittedName>
</protein>
<dbReference type="AlphaFoldDB" id="A0A4Q7YQY6"/>
<feature type="transmembrane region" description="Helical" evidence="1">
    <location>
        <begin position="12"/>
        <end position="30"/>
    </location>
</feature>
<dbReference type="Proteomes" id="UP000292958">
    <property type="component" value="Unassembled WGS sequence"/>
</dbReference>